<dbReference type="PANTHER" id="PTHR30353">
    <property type="entry name" value="INNER MEMBRANE PROTEIN DEDA-RELATED"/>
    <property type="match status" value="1"/>
</dbReference>
<comment type="similarity">
    <text evidence="2 7">Belongs to the DedA family.</text>
</comment>
<evidence type="ECO:0000256" key="1">
    <source>
        <dbReference type="ARBA" id="ARBA00004651"/>
    </source>
</evidence>
<feature type="domain" description="VTT" evidence="8">
    <location>
        <begin position="49"/>
        <end position="173"/>
    </location>
</feature>
<dbReference type="GO" id="GO:0005886">
    <property type="term" value="C:plasma membrane"/>
    <property type="evidence" value="ECO:0007669"/>
    <property type="project" value="UniProtKB-SubCell"/>
</dbReference>
<dbReference type="STRING" id="1618566.UR35_C0003G0001"/>
<reference evidence="9 10" key="1">
    <citation type="journal article" date="2015" name="Nature">
        <title>rRNA introns, odd ribosomes, and small enigmatic genomes across a large radiation of phyla.</title>
        <authorList>
            <person name="Brown C.T."/>
            <person name="Hug L.A."/>
            <person name="Thomas B.C."/>
            <person name="Sharon I."/>
            <person name="Castelle C.J."/>
            <person name="Singh A."/>
            <person name="Wilkins M.J."/>
            <person name="Williams K.H."/>
            <person name="Banfield J.F."/>
        </authorList>
    </citation>
    <scope>NUCLEOTIDE SEQUENCE [LARGE SCALE GENOMIC DNA]</scope>
</reference>
<evidence type="ECO:0000256" key="5">
    <source>
        <dbReference type="ARBA" id="ARBA00022989"/>
    </source>
</evidence>
<evidence type="ECO:0000313" key="10">
    <source>
        <dbReference type="Proteomes" id="UP000034778"/>
    </source>
</evidence>
<comment type="subcellular location">
    <subcellularLocation>
        <location evidence="1 7">Cell membrane</location>
        <topology evidence="1 7">Multi-pass membrane protein</topology>
    </subcellularLocation>
</comment>
<proteinExistence type="inferred from homology"/>
<evidence type="ECO:0000259" key="8">
    <source>
        <dbReference type="Pfam" id="PF09335"/>
    </source>
</evidence>
<keyword evidence="3 7" id="KW-1003">Cell membrane</keyword>
<dbReference type="InterPro" id="IPR032816">
    <property type="entry name" value="VTT_dom"/>
</dbReference>
<comment type="caution">
    <text evidence="9">The sequence shown here is derived from an EMBL/GenBank/DDBJ whole genome shotgun (WGS) entry which is preliminary data.</text>
</comment>
<gene>
    <name evidence="9" type="ORF">UR35_C0003G0001</name>
</gene>
<protein>
    <recommendedName>
        <fullName evidence="8">VTT domain-containing protein</fullName>
    </recommendedName>
</protein>
<dbReference type="Proteomes" id="UP000034778">
    <property type="component" value="Unassembled WGS sequence"/>
</dbReference>
<name>A0A0F9ZLL1_9BACT</name>
<feature type="transmembrane region" description="Helical" evidence="7">
    <location>
        <begin position="55"/>
        <end position="79"/>
    </location>
</feature>
<dbReference type="Pfam" id="PF09335">
    <property type="entry name" value="VTT_dom"/>
    <property type="match status" value="1"/>
</dbReference>
<dbReference type="AlphaFoldDB" id="A0A0F9ZLL1"/>
<feature type="transmembrane region" description="Helical" evidence="7">
    <location>
        <begin position="27"/>
        <end position="48"/>
    </location>
</feature>
<keyword evidence="6 7" id="KW-0472">Membrane</keyword>
<dbReference type="PATRIC" id="fig|1618566.3.peg.375"/>
<keyword evidence="5 7" id="KW-1133">Transmembrane helix</keyword>
<evidence type="ECO:0000256" key="2">
    <source>
        <dbReference type="ARBA" id="ARBA00010792"/>
    </source>
</evidence>
<organism evidence="9 10">
    <name type="scientific">Candidatus Woesebacteria bacterium GW2011_GWB1_33_22</name>
    <dbReference type="NCBI Taxonomy" id="1618566"/>
    <lineage>
        <taxon>Bacteria</taxon>
        <taxon>Candidatus Woeseibacteriota</taxon>
    </lineage>
</organism>
<evidence type="ECO:0000256" key="4">
    <source>
        <dbReference type="ARBA" id="ARBA00022692"/>
    </source>
</evidence>
<dbReference type="EMBL" id="LBOW01000003">
    <property type="protein sequence ID" value="KKP45059.1"/>
    <property type="molecule type" value="Genomic_DNA"/>
</dbReference>
<feature type="transmembrane region" description="Helical" evidence="7">
    <location>
        <begin position="159"/>
        <end position="179"/>
    </location>
</feature>
<evidence type="ECO:0000256" key="7">
    <source>
        <dbReference type="RuleBase" id="RU367016"/>
    </source>
</evidence>
<evidence type="ECO:0000256" key="3">
    <source>
        <dbReference type="ARBA" id="ARBA00022475"/>
    </source>
</evidence>
<evidence type="ECO:0000256" key="6">
    <source>
        <dbReference type="ARBA" id="ARBA00023136"/>
    </source>
</evidence>
<feature type="transmembrane region" description="Helical" evidence="7">
    <location>
        <begin position="185"/>
        <end position="206"/>
    </location>
</feature>
<dbReference type="PANTHER" id="PTHR30353:SF0">
    <property type="entry name" value="TRANSMEMBRANE PROTEIN"/>
    <property type="match status" value="1"/>
</dbReference>
<evidence type="ECO:0000313" key="9">
    <source>
        <dbReference type="EMBL" id="KKP45059.1"/>
    </source>
</evidence>
<accession>A0A0F9ZLL1</accession>
<dbReference type="InterPro" id="IPR032818">
    <property type="entry name" value="DedA-like"/>
</dbReference>
<sequence>METLSNLFSFVLHIDTYLGDIINNYGVVSYLILFLIVFAETGFVFTPFLPGDSLLFAAGAFAAIGSFNIFLILGILWLAAFLGDTTNYWIGHFFGQKIIDSPKIPFINKKHIGKAEEFYKKYGGKAIFLSRFVPIVRTFAPFVAGIGKMHYGDFIKYNLAGGFVWVFGFTLLGFFFGNIPVVKNNFSLVVLVIIGLSIAPIIYEFVKVRRK</sequence>
<keyword evidence="4 7" id="KW-0812">Transmembrane</keyword>